<feature type="transmembrane region" description="Helical" evidence="5">
    <location>
        <begin position="427"/>
        <end position="454"/>
    </location>
</feature>
<evidence type="ECO:0008006" key="8">
    <source>
        <dbReference type="Google" id="ProtNLM"/>
    </source>
</evidence>
<evidence type="ECO:0000256" key="5">
    <source>
        <dbReference type="SAM" id="Phobius"/>
    </source>
</evidence>
<name>A0A9P3FJB6_9PEZI</name>
<dbReference type="OrthoDB" id="268400at2759"/>
<feature type="transmembrane region" description="Helical" evidence="5">
    <location>
        <begin position="497"/>
        <end position="517"/>
    </location>
</feature>
<evidence type="ECO:0000256" key="3">
    <source>
        <dbReference type="ARBA" id="ARBA00022989"/>
    </source>
</evidence>
<reference evidence="6 7" key="1">
    <citation type="submission" date="2021-01" db="EMBL/GenBank/DDBJ databases">
        <title>Cercospora kikuchii MAFF 305040 whole genome shotgun sequence.</title>
        <authorList>
            <person name="Kashiwa T."/>
            <person name="Suzuki T."/>
        </authorList>
    </citation>
    <scope>NUCLEOTIDE SEQUENCE [LARGE SCALE GENOMIC DNA]</scope>
    <source>
        <strain evidence="6 7">MAFF 305040</strain>
    </source>
</reference>
<dbReference type="GO" id="GO:0022857">
    <property type="term" value="F:transmembrane transporter activity"/>
    <property type="evidence" value="ECO:0007669"/>
    <property type="project" value="InterPro"/>
</dbReference>
<dbReference type="Pfam" id="PF07690">
    <property type="entry name" value="MFS_1"/>
    <property type="match status" value="1"/>
</dbReference>
<dbReference type="GeneID" id="68293364"/>
<accession>A0A9P3FJB6</accession>
<feature type="transmembrane region" description="Helical" evidence="5">
    <location>
        <begin position="358"/>
        <end position="379"/>
    </location>
</feature>
<dbReference type="PANTHER" id="PTHR23502:SF164">
    <property type="entry name" value="MAJOR FACILITATOR SUPERFAMILY (MFS) PROFILE DOMAIN-CONTAINING PROTEIN"/>
    <property type="match status" value="1"/>
</dbReference>
<dbReference type="PANTHER" id="PTHR23502">
    <property type="entry name" value="MAJOR FACILITATOR SUPERFAMILY"/>
    <property type="match status" value="1"/>
</dbReference>
<evidence type="ECO:0000313" key="7">
    <source>
        <dbReference type="Proteomes" id="UP000825890"/>
    </source>
</evidence>
<feature type="transmembrane region" description="Helical" evidence="5">
    <location>
        <begin position="56"/>
        <end position="85"/>
    </location>
</feature>
<feature type="transmembrane region" description="Helical" evidence="5">
    <location>
        <begin position="183"/>
        <end position="206"/>
    </location>
</feature>
<evidence type="ECO:0000256" key="2">
    <source>
        <dbReference type="ARBA" id="ARBA00022692"/>
    </source>
</evidence>
<protein>
    <recommendedName>
        <fullName evidence="8">Major facilitator superfamily transporter</fullName>
    </recommendedName>
</protein>
<evidence type="ECO:0000256" key="4">
    <source>
        <dbReference type="ARBA" id="ARBA00023136"/>
    </source>
</evidence>
<feature type="transmembrane region" description="Helical" evidence="5">
    <location>
        <begin position="400"/>
        <end position="421"/>
    </location>
</feature>
<keyword evidence="7" id="KW-1185">Reference proteome</keyword>
<comment type="caution">
    <text evidence="6">The sequence shown here is derived from an EMBL/GenBank/DDBJ whole genome shotgun (WGS) entry which is preliminary data.</text>
</comment>
<dbReference type="Proteomes" id="UP000825890">
    <property type="component" value="Unassembled WGS sequence"/>
</dbReference>
<dbReference type="InterPro" id="IPR011701">
    <property type="entry name" value="MFS"/>
</dbReference>
<evidence type="ECO:0000313" key="6">
    <source>
        <dbReference type="EMBL" id="GIZ44595.1"/>
    </source>
</evidence>
<feature type="transmembrane region" description="Helical" evidence="5">
    <location>
        <begin position="319"/>
        <end position="346"/>
    </location>
</feature>
<feature type="transmembrane region" description="Helical" evidence="5">
    <location>
        <begin position="212"/>
        <end position="231"/>
    </location>
</feature>
<keyword evidence="4 5" id="KW-0472">Membrane</keyword>
<feature type="transmembrane region" description="Helical" evidence="5">
    <location>
        <begin position="466"/>
        <end position="485"/>
    </location>
</feature>
<evidence type="ECO:0000256" key="1">
    <source>
        <dbReference type="ARBA" id="ARBA00004141"/>
    </source>
</evidence>
<dbReference type="SUPFAM" id="SSF103473">
    <property type="entry name" value="MFS general substrate transporter"/>
    <property type="match status" value="1"/>
</dbReference>
<dbReference type="Gene3D" id="1.20.1250.20">
    <property type="entry name" value="MFS general substrate transporter like domains"/>
    <property type="match status" value="1"/>
</dbReference>
<organism evidence="6 7">
    <name type="scientific">Cercospora kikuchii</name>
    <dbReference type="NCBI Taxonomy" id="84275"/>
    <lineage>
        <taxon>Eukaryota</taxon>
        <taxon>Fungi</taxon>
        <taxon>Dikarya</taxon>
        <taxon>Ascomycota</taxon>
        <taxon>Pezizomycotina</taxon>
        <taxon>Dothideomycetes</taxon>
        <taxon>Dothideomycetidae</taxon>
        <taxon>Mycosphaerellales</taxon>
        <taxon>Mycosphaerellaceae</taxon>
        <taxon>Cercospora</taxon>
    </lineage>
</organism>
<dbReference type="AlphaFoldDB" id="A0A9P3FJB6"/>
<feature type="transmembrane region" description="Helical" evidence="5">
    <location>
        <begin position="97"/>
        <end position="118"/>
    </location>
</feature>
<comment type="subcellular location">
    <subcellularLocation>
        <location evidence="1">Membrane</location>
        <topology evidence="1">Multi-pass membrane protein</topology>
    </subcellularLocation>
</comment>
<keyword evidence="3 5" id="KW-1133">Transmembrane helix</keyword>
<dbReference type="EMBL" id="BOLY01000004">
    <property type="protein sequence ID" value="GIZ44595.1"/>
    <property type="molecule type" value="Genomic_DNA"/>
</dbReference>
<keyword evidence="2 5" id="KW-0812">Transmembrane</keyword>
<proteinExistence type="predicted"/>
<dbReference type="GO" id="GO:0005886">
    <property type="term" value="C:plasma membrane"/>
    <property type="evidence" value="ECO:0007669"/>
    <property type="project" value="TreeGrafter"/>
</dbReference>
<gene>
    <name evidence="6" type="ORF">CKM354_000778900</name>
</gene>
<sequence>MEKTDVVEHVEKSSINSPERNHFGDVKLVVDGEVVLVPTPSPDPKDPLNLPTWRKWVLLLIVSAFGCSSVVLASGLGAIFTNVVQSYPGEEARAQDLMIYPALFMGVGNFISMPFTPVIGRRPIFLISAAVLMASSIGCAYSTSLSTHIAARNIMALAAGQSEALCPTIVEEIHFLHERARKLSWFIAIQTTFVGVFFCTSTFQVAAWGWRWWYGFFAIWNGLVFLFVIVFGTEPLYKRPDEAATGEVHLSVDAQGEYHTDEEGSTIVRVTTKHGVVLDPVRYGPRTWKYDLKPWSKLGEWRDVVTFLKDVVVGCCHPLLFWLLLLNGAFLGIYVFQATTFAPILIPPPYHIPFTSLGYIQGAQVFVCLIALPILGYGSDALVKWMSRRNNGLFKPEYRLPTLAIPAIAGVASAIIFGYAAASPAQWHWSAIAVPFNGVYFAFLGANIVGLTYAADSFPLKTASNFVVICAGRGFIAFGLSYAVIPSVQSLGYDGTMNIEAGMAAGLSALGIGAYFCGPALRRLGERYFGLGASRGHPSTSGV</sequence>
<dbReference type="RefSeq" id="XP_044659082.1">
    <property type="nucleotide sequence ID" value="XM_044803147.1"/>
</dbReference>
<dbReference type="InterPro" id="IPR036259">
    <property type="entry name" value="MFS_trans_sf"/>
</dbReference>
<feature type="transmembrane region" description="Helical" evidence="5">
    <location>
        <begin position="124"/>
        <end position="145"/>
    </location>
</feature>